<dbReference type="PANTHER" id="PTHR45913">
    <property type="entry name" value="EPM2A-INTERACTING PROTEIN 1"/>
    <property type="match status" value="1"/>
</dbReference>
<proteinExistence type="predicted"/>
<dbReference type="AlphaFoldDB" id="A0A9Q1J8D0"/>
<keyword evidence="2" id="KW-1185">Reference proteome</keyword>
<dbReference type="OrthoDB" id="8934564at2759"/>
<evidence type="ECO:0000313" key="1">
    <source>
        <dbReference type="EMBL" id="KAJ8375299.1"/>
    </source>
</evidence>
<accession>A0A9Q1J8D0</accession>
<name>A0A9Q1J8D0_SYNKA</name>
<dbReference type="InterPro" id="IPR012337">
    <property type="entry name" value="RNaseH-like_sf"/>
</dbReference>
<organism evidence="1 2">
    <name type="scientific">Synaphobranchus kaupii</name>
    <name type="common">Kaup's arrowtooth eel</name>
    <dbReference type="NCBI Taxonomy" id="118154"/>
    <lineage>
        <taxon>Eukaryota</taxon>
        <taxon>Metazoa</taxon>
        <taxon>Chordata</taxon>
        <taxon>Craniata</taxon>
        <taxon>Vertebrata</taxon>
        <taxon>Euteleostomi</taxon>
        <taxon>Actinopterygii</taxon>
        <taxon>Neopterygii</taxon>
        <taxon>Teleostei</taxon>
        <taxon>Anguilliformes</taxon>
        <taxon>Synaphobranchidae</taxon>
        <taxon>Synaphobranchus</taxon>
    </lineage>
</organism>
<dbReference type="PANTHER" id="PTHR45913:SF21">
    <property type="entry name" value="DUF4371 DOMAIN-CONTAINING PROTEIN"/>
    <property type="match status" value="1"/>
</dbReference>
<evidence type="ECO:0000313" key="2">
    <source>
        <dbReference type="Proteomes" id="UP001152622"/>
    </source>
</evidence>
<sequence>MLTEDVQAQLDEAIHKAPCVALVVDESTDVSDNAQLLVYIRFFNKDKKEFSEDLLGVTPLQTSTRGEDIYLAIKEMLMKRGIEPKQVVSITTDGAPAMVGREKGAVARMKEDNPELISYHCIIHQSVLCSTLSDEYVEVMNTMMRMINFLRASSSHQHRMLREFLKEADANADDLLLHNNVRWLSKGRVLERFWTIRREIAAFLAQLKSQKATPFALFLEDDKKMDIVAFLVDITSHLN</sequence>
<comment type="caution">
    <text evidence="1">The sequence shown here is derived from an EMBL/GenBank/DDBJ whole genome shotgun (WGS) entry which is preliminary data.</text>
</comment>
<dbReference type="SUPFAM" id="SSF53098">
    <property type="entry name" value="Ribonuclease H-like"/>
    <property type="match status" value="1"/>
</dbReference>
<gene>
    <name evidence="1" type="ORF">SKAU_G00058790</name>
</gene>
<reference evidence="1" key="1">
    <citation type="journal article" date="2023" name="Science">
        <title>Genome structures resolve the early diversification of teleost fishes.</title>
        <authorList>
            <person name="Parey E."/>
            <person name="Louis A."/>
            <person name="Montfort J."/>
            <person name="Bouchez O."/>
            <person name="Roques C."/>
            <person name="Iampietro C."/>
            <person name="Lluch J."/>
            <person name="Castinel A."/>
            <person name="Donnadieu C."/>
            <person name="Desvignes T."/>
            <person name="Floi Bucao C."/>
            <person name="Jouanno E."/>
            <person name="Wen M."/>
            <person name="Mejri S."/>
            <person name="Dirks R."/>
            <person name="Jansen H."/>
            <person name="Henkel C."/>
            <person name="Chen W.J."/>
            <person name="Zahm M."/>
            <person name="Cabau C."/>
            <person name="Klopp C."/>
            <person name="Thompson A.W."/>
            <person name="Robinson-Rechavi M."/>
            <person name="Braasch I."/>
            <person name="Lecointre G."/>
            <person name="Bobe J."/>
            <person name="Postlethwait J.H."/>
            <person name="Berthelot C."/>
            <person name="Roest Crollius H."/>
            <person name="Guiguen Y."/>
        </authorList>
    </citation>
    <scope>NUCLEOTIDE SEQUENCE</scope>
    <source>
        <strain evidence="1">WJC10195</strain>
    </source>
</reference>
<dbReference type="Proteomes" id="UP001152622">
    <property type="component" value="Chromosome 2"/>
</dbReference>
<dbReference type="EMBL" id="JAINUF010000002">
    <property type="protein sequence ID" value="KAJ8375299.1"/>
    <property type="molecule type" value="Genomic_DNA"/>
</dbReference>
<protein>
    <submittedName>
        <fullName evidence="1">Uncharacterized protein</fullName>
    </submittedName>
</protein>